<dbReference type="SMART" id="SM00636">
    <property type="entry name" value="Glyco_18"/>
    <property type="match status" value="1"/>
</dbReference>
<dbReference type="SUPFAM" id="SSF51445">
    <property type="entry name" value="(Trans)glycosidases"/>
    <property type="match status" value="1"/>
</dbReference>
<dbReference type="OMA" id="QTQNHIN"/>
<dbReference type="InterPro" id="IPR029070">
    <property type="entry name" value="Chitinase_insertion_sf"/>
</dbReference>
<evidence type="ECO:0000313" key="8">
    <source>
        <dbReference type="Proteomes" id="UP000001396"/>
    </source>
</evidence>
<dbReference type="PANTHER" id="PTHR11177">
    <property type="entry name" value="CHITINASE"/>
    <property type="match status" value="1"/>
</dbReference>
<keyword evidence="1 3" id="KW-0378">Hydrolase</keyword>
<name>D3B773_HETP5</name>
<feature type="domain" description="GH18" evidence="6">
    <location>
        <begin position="158"/>
        <end position="548"/>
    </location>
</feature>
<dbReference type="InterPro" id="IPR011583">
    <property type="entry name" value="Chitinase_II/V-like_cat"/>
</dbReference>
<dbReference type="RefSeq" id="XP_020434733.1">
    <property type="nucleotide sequence ID" value="XM_020575213.1"/>
</dbReference>
<dbReference type="EMBL" id="ADBJ01000018">
    <property type="protein sequence ID" value="EFA82616.1"/>
    <property type="molecule type" value="Genomic_DNA"/>
</dbReference>
<dbReference type="GO" id="GO:0004553">
    <property type="term" value="F:hydrolase activity, hydrolyzing O-glycosyl compounds"/>
    <property type="evidence" value="ECO:0007669"/>
    <property type="project" value="InterPro"/>
</dbReference>
<dbReference type="AlphaFoldDB" id="D3B773"/>
<evidence type="ECO:0000259" key="6">
    <source>
        <dbReference type="PROSITE" id="PS51910"/>
    </source>
</evidence>
<dbReference type="PROSITE" id="PS01095">
    <property type="entry name" value="GH18_1"/>
    <property type="match status" value="1"/>
</dbReference>
<feature type="chain" id="PRO_5003041414" evidence="5">
    <location>
        <begin position="20"/>
        <end position="549"/>
    </location>
</feature>
<evidence type="ECO:0000256" key="3">
    <source>
        <dbReference type="RuleBase" id="RU000489"/>
    </source>
</evidence>
<evidence type="ECO:0000256" key="1">
    <source>
        <dbReference type="ARBA" id="ARBA00022801"/>
    </source>
</evidence>
<sequence>MYRATIGCLLLLCVALINAQSVSYDFSVPYVGGHQLSIKNSGSGNIVMAKLIFESNAVISGTPYGDLWNNNAAISSTSSGNGVTYIYTVTWGTSGFTLSSGQSSSMTYTFSNNGGPLQPLGMNPISVSVVPKGASNPITAGVEGACKGSACNNPTPGYRVVGYYTDWDMYERSYLPSDLPIDKINEVNYAFLNFDLDGNLVLYDTNSDPQQLPRLSLLKQQYPYLRLYLSIGGWTLSNDFSTVAASTSATQNFAKQCADALIQTGFDGIDIDWEYPVVREGSPADAKNFPNFLSAIREAIDAAAQSESLRTGAAVKYYLSFAASAGIDKIEAVSKLNPGAWAQVQQAVDFANVMAYDFHGAFDEPNPSDFLAPLYISPHDPYIDNATIGKYDCNDGMNDWINVGFNKSQLALGIPLYGRSVTVQSMGNTHGLWQPITGCPSGEFDSTGLFDYRCIIAGECYGSPLPAGTTLLPAAQNPIANYSMEPIGYNPSGNFFISYDDAASATIKATFVVTRGYNGIMMWTYSGDVPINNPNSIINAVYKVFTNTN</sequence>
<dbReference type="Gene3D" id="3.20.20.80">
    <property type="entry name" value="Glycosidases"/>
    <property type="match status" value="1"/>
</dbReference>
<gene>
    <name evidence="7" type="ORF">PPL_04308</name>
</gene>
<dbReference type="InterPro" id="IPR017853">
    <property type="entry name" value="GH"/>
</dbReference>
<dbReference type="PANTHER" id="PTHR11177:SF317">
    <property type="entry name" value="CHITINASE 12-RELATED"/>
    <property type="match status" value="1"/>
</dbReference>
<comment type="caution">
    <text evidence="7">The sequence shown here is derived from an EMBL/GenBank/DDBJ whole genome shotgun (WGS) entry which is preliminary data.</text>
</comment>
<feature type="signal peptide" evidence="5">
    <location>
        <begin position="1"/>
        <end position="19"/>
    </location>
</feature>
<dbReference type="GeneID" id="31359795"/>
<reference evidence="7 8" key="1">
    <citation type="journal article" date="2011" name="Genome Res.">
        <title>Phylogeny-wide analysis of social amoeba genomes highlights ancient origins for complex intercellular communication.</title>
        <authorList>
            <person name="Heidel A.J."/>
            <person name="Lawal H.M."/>
            <person name="Felder M."/>
            <person name="Schilde C."/>
            <person name="Helps N.R."/>
            <person name="Tunggal B."/>
            <person name="Rivero F."/>
            <person name="John U."/>
            <person name="Schleicher M."/>
            <person name="Eichinger L."/>
            <person name="Platzer M."/>
            <person name="Noegel A.A."/>
            <person name="Schaap P."/>
            <person name="Gloeckner G."/>
        </authorList>
    </citation>
    <scope>NUCLEOTIDE SEQUENCE [LARGE SCALE GENOMIC DNA]</scope>
    <source>
        <strain evidence="8">ATCC 26659 / Pp 5 / PN500</strain>
    </source>
</reference>
<keyword evidence="2 3" id="KW-0326">Glycosidase</keyword>
<evidence type="ECO:0000313" key="7">
    <source>
        <dbReference type="EMBL" id="EFA82616.1"/>
    </source>
</evidence>
<dbReference type="InterPro" id="IPR001579">
    <property type="entry name" value="Glyco_hydro_18_chit_AS"/>
</dbReference>
<evidence type="ECO:0000256" key="5">
    <source>
        <dbReference type="SAM" id="SignalP"/>
    </source>
</evidence>
<dbReference type="InterPro" id="IPR050314">
    <property type="entry name" value="Glycosyl_Hydrlase_18"/>
</dbReference>
<keyword evidence="8" id="KW-1185">Reference proteome</keyword>
<comment type="similarity">
    <text evidence="4">Belongs to the glycosyl hydrolase 18 family.</text>
</comment>
<dbReference type="Gene3D" id="3.10.50.10">
    <property type="match status" value="1"/>
</dbReference>
<evidence type="ECO:0000256" key="4">
    <source>
        <dbReference type="RuleBase" id="RU004453"/>
    </source>
</evidence>
<evidence type="ECO:0000256" key="2">
    <source>
        <dbReference type="ARBA" id="ARBA00023295"/>
    </source>
</evidence>
<organism evidence="7 8">
    <name type="scientific">Heterostelium pallidum (strain ATCC 26659 / Pp 5 / PN500)</name>
    <name type="common">Cellular slime mold</name>
    <name type="synonym">Polysphondylium pallidum</name>
    <dbReference type="NCBI Taxonomy" id="670386"/>
    <lineage>
        <taxon>Eukaryota</taxon>
        <taxon>Amoebozoa</taxon>
        <taxon>Evosea</taxon>
        <taxon>Eumycetozoa</taxon>
        <taxon>Dictyostelia</taxon>
        <taxon>Acytosteliales</taxon>
        <taxon>Acytosteliaceae</taxon>
        <taxon>Heterostelium</taxon>
    </lineage>
</organism>
<dbReference type="GO" id="GO:0005975">
    <property type="term" value="P:carbohydrate metabolic process"/>
    <property type="evidence" value="ECO:0007669"/>
    <property type="project" value="InterPro"/>
</dbReference>
<proteinExistence type="inferred from homology"/>
<dbReference type="STRING" id="670386.D3B773"/>
<dbReference type="InterPro" id="IPR001223">
    <property type="entry name" value="Glyco_hydro18_cat"/>
</dbReference>
<dbReference type="GO" id="GO:0008061">
    <property type="term" value="F:chitin binding"/>
    <property type="evidence" value="ECO:0007669"/>
    <property type="project" value="InterPro"/>
</dbReference>
<dbReference type="InParanoid" id="D3B773"/>
<dbReference type="Proteomes" id="UP000001396">
    <property type="component" value="Unassembled WGS sequence"/>
</dbReference>
<accession>D3B773</accession>
<keyword evidence="5" id="KW-0732">Signal</keyword>
<dbReference type="PROSITE" id="PS51910">
    <property type="entry name" value="GH18_2"/>
    <property type="match status" value="1"/>
</dbReference>
<dbReference type="Pfam" id="PF00704">
    <property type="entry name" value="Glyco_hydro_18"/>
    <property type="match status" value="1"/>
</dbReference>
<protein>
    <submittedName>
        <fullName evidence="7">Probable chitinase</fullName>
    </submittedName>
</protein>